<evidence type="ECO:0000313" key="2">
    <source>
        <dbReference type="EMBL" id="CUN95180.1"/>
    </source>
</evidence>
<feature type="transmembrane region" description="Helical" evidence="1">
    <location>
        <begin position="32"/>
        <end position="54"/>
    </location>
</feature>
<dbReference type="STRING" id="84024.ERS852471_02690"/>
<dbReference type="Pfam" id="PF03862">
    <property type="entry name" value="SpoVAC_SpoVAEB"/>
    <property type="match status" value="1"/>
</dbReference>
<dbReference type="RefSeq" id="WP_042396454.1">
    <property type="nucleotide sequence ID" value="NZ_CYYT01000011.1"/>
</dbReference>
<dbReference type="InterPro" id="IPR014203">
    <property type="entry name" value="Spore_V_AC"/>
</dbReference>
<dbReference type="PANTHER" id="PTHR38450:SF1">
    <property type="entry name" value="STAGE V SPORULATION PROTEIN AC"/>
    <property type="match status" value="1"/>
</dbReference>
<keyword evidence="1" id="KW-0812">Transmembrane</keyword>
<dbReference type="NCBIfam" id="TIGR02838">
    <property type="entry name" value="spore_V_AC"/>
    <property type="match status" value="1"/>
</dbReference>
<keyword evidence="1" id="KW-1133">Transmembrane helix</keyword>
<name>A0A174B618_9CLOT</name>
<dbReference type="Proteomes" id="UP000095558">
    <property type="component" value="Unassembled WGS sequence"/>
</dbReference>
<dbReference type="PANTHER" id="PTHR38450">
    <property type="entry name" value="STAGE V SPORULATION PROTEIN AC-RELATED"/>
    <property type="match status" value="1"/>
</dbReference>
<feature type="transmembrane region" description="Helical" evidence="1">
    <location>
        <begin position="133"/>
        <end position="157"/>
    </location>
</feature>
<organism evidence="2 3">
    <name type="scientific">Clostridium disporicum</name>
    <dbReference type="NCBI Taxonomy" id="84024"/>
    <lineage>
        <taxon>Bacteria</taxon>
        <taxon>Bacillati</taxon>
        <taxon>Bacillota</taxon>
        <taxon>Clostridia</taxon>
        <taxon>Eubacteriales</taxon>
        <taxon>Clostridiaceae</taxon>
        <taxon>Clostridium</taxon>
    </lineage>
</organism>
<accession>A0A174B618</accession>
<sequence>MSKRAQKEEKILQEFQTISKEMAPKPKYFKNIILAFIVGGIICTIGQFILNMLLKFGVEEEAAKQWLPIIMIFIGALLTGFGVYDKIASFAGAGTVVPITGFSNAVVSPAIEFKKEGFVFGVAAKMFTIAGPVLVYGIGTSVIIGLVYYVLGLLGIVQ</sequence>
<keyword evidence="1" id="KW-0472">Membrane</keyword>
<dbReference type="GeneID" id="83011330"/>
<reference evidence="2 3" key="1">
    <citation type="submission" date="2015-09" db="EMBL/GenBank/DDBJ databases">
        <authorList>
            <consortium name="Pathogen Informatics"/>
        </authorList>
    </citation>
    <scope>NUCLEOTIDE SEQUENCE [LARGE SCALE GENOMIC DNA]</scope>
    <source>
        <strain evidence="2 3">2789STDY5834855</strain>
    </source>
</reference>
<evidence type="ECO:0000256" key="1">
    <source>
        <dbReference type="SAM" id="Phobius"/>
    </source>
</evidence>
<protein>
    <submittedName>
        <fullName evidence="2">Stage V sporulation protein AC</fullName>
    </submittedName>
</protein>
<dbReference type="AlphaFoldDB" id="A0A174B618"/>
<feature type="transmembrane region" description="Helical" evidence="1">
    <location>
        <begin position="66"/>
        <end position="84"/>
    </location>
</feature>
<dbReference type="EMBL" id="CYZV01000009">
    <property type="protein sequence ID" value="CUN95180.1"/>
    <property type="molecule type" value="Genomic_DNA"/>
</dbReference>
<dbReference type="InterPro" id="IPR005562">
    <property type="entry name" value="SpoVA"/>
</dbReference>
<evidence type="ECO:0000313" key="3">
    <source>
        <dbReference type="Proteomes" id="UP000095558"/>
    </source>
</evidence>
<dbReference type="OrthoDB" id="9797988at2"/>
<gene>
    <name evidence="2" type="primary">spoVAC</name>
    <name evidence="2" type="ORF">ERS852470_01094</name>
</gene>
<proteinExistence type="predicted"/>